<sequence length="59" mass="6338">MRRLMGCNVRPPEVRGVGSVVRPFYSGSGWGFDAGAVEARSPPEKTECSEALRKKALSG</sequence>
<gene>
    <name evidence="2" type="ORF">SBA5_30088</name>
</gene>
<protein>
    <submittedName>
        <fullName evidence="2">Uncharacterized protein</fullName>
    </submittedName>
</protein>
<evidence type="ECO:0000313" key="3">
    <source>
        <dbReference type="Proteomes" id="UP000239735"/>
    </source>
</evidence>
<feature type="compositionally biased region" description="Basic and acidic residues" evidence="1">
    <location>
        <begin position="41"/>
        <end position="53"/>
    </location>
</feature>
<evidence type="ECO:0000256" key="1">
    <source>
        <dbReference type="SAM" id="MobiDB-lite"/>
    </source>
</evidence>
<proteinExistence type="predicted"/>
<dbReference type="EMBL" id="OKRB01000086">
    <property type="protein sequence ID" value="SPE20883.1"/>
    <property type="molecule type" value="Genomic_DNA"/>
</dbReference>
<organism evidence="2 3">
    <name type="scientific">Candidatus Sulfuritelmatomonas gaucii</name>
    <dbReference type="NCBI Taxonomy" id="2043161"/>
    <lineage>
        <taxon>Bacteria</taxon>
        <taxon>Pseudomonadati</taxon>
        <taxon>Acidobacteriota</taxon>
        <taxon>Terriglobia</taxon>
        <taxon>Terriglobales</taxon>
        <taxon>Acidobacteriaceae</taxon>
        <taxon>Candidatus Sulfuritelmatomonas</taxon>
    </lineage>
</organism>
<name>A0A2N9LCM0_9BACT</name>
<dbReference type="Proteomes" id="UP000239735">
    <property type="component" value="Unassembled WGS sequence"/>
</dbReference>
<reference evidence="3" key="1">
    <citation type="submission" date="2018-02" db="EMBL/GenBank/DDBJ databases">
        <authorList>
            <person name="Hausmann B."/>
        </authorList>
    </citation>
    <scope>NUCLEOTIDE SEQUENCE [LARGE SCALE GENOMIC DNA]</scope>
    <source>
        <strain evidence="3">Peat soil MAG SbA5</strain>
    </source>
</reference>
<feature type="region of interest" description="Disordered" evidence="1">
    <location>
        <begin position="37"/>
        <end position="59"/>
    </location>
</feature>
<dbReference type="AlphaFoldDB" id="A0A2N9LCM0"/>
<evidence type="ECO:0000313" key="2">
    <source>
        <dbReference type="EMBL" id="SPE20883.1"/>
    </source>
</evidence>
<accession>A0A2N9LCM0</accession>